<accession>A0A7R8VZ40</accession>
<dbReference type="AlphaFoldDB" id="A0A7R8VZ40"/>
<organism evidence="1">
    <name type="scientific">Timema douglasi</name>
    <name type="common">Walking stick</name>
    <dbReference type="NCBI Taxonomy" id="61478"/>
    <lineage>
        <taxon>Eukaryota</taxon>
        <taxon>Metazoa</taxon>
        <taxon>Ecdysozoa</taxon>
        <taxon>Arthropoda</taxon>
        <taxon>Hexapoda</taxon>
        <taxon>Insecta</taxon>
        <taxon>Pterygota</taxon>
        <taxon>Neoptera</taxon>
        <taxon>Polyneoptera</taxon>
        <taxon>Phasmatodea</taxon>
        <taxon>Timematodea</taxon>
        <taxon>Timematoidea</taxon>
        <taxon>Timematidae</taxon>
        <taxon>Timema</taxon>
    </lineage>
</organism>
<reference evidence="1" key="1">
    <citation type="submission" date="2020-11" db="EMBL/GenBank/DDBJ databases">
        <authorList>
            <person name="Tran Van P."/>
        </authorList>
    </citation>
    <scope>NUCLEOTIDE SEQUENCE</scope>
</reference>
<proteinExistence type="predicted"/>
<gene>
    <name evidence="1" type="ORF">TDIB3V08_LOCUS13270</name>
</gene>
<dbReference type="EMBL" id="OA592882">
    <property type="protein sequence ID" value="CAD7207121.1"/>
    <property type="molecule type" value="Genomic_DNA"/>
</dbReference>
<evidence type="ECO:0000313" key="1">
    <source>
        <dbReference type="EMBL" id="CAD7207121.1"/>
    </source>
</evidence>
<protein>
    <submittedName>
        <fullName evidence="1">Uncharacterized protein</fullName>
    </submittedName>
</protein>
<name>A0A7R8VZ40_TIMDO</name>
<sequence length="67" mass="7538">MSSLITYQQWCRLAVKDQDASFVGDFLEVAMGILAKVLRQSTAHTEKAMFSLLPKKVKEVSTESAFR</sequence>